<feature type="region of interest" description="Disordered" evidence="6">
    <location>
        <begin position="37"/>
        <end position="76"/>
    </location>
</feature>
<evidence type="ECO:0000256" key="6">
    <source>
        <dbReference type="SAM" id="MobiDB-lite"/>
    </source>
</evidence>
<feature type="compositionally biased region" description="Low complexity" evidence="6">
    <location>
        <begin position="60"/>
        <end position="76"/>
    </location>
</feature>
<comment type="subcellular location">
    <subcellularLocation>
        <location evidence="2">Cytoplasm</location>
        <location evidence="2">Stress granule</location>
    </subcellularLocation>
    <subcellularLocation>
        <location evidence="1">Nucleus</location>
    </subcellularLocation>
</comment>
<evidence type="ECO:0000256" key="2">
    <source>
        <dbReference type="ARBA" id="ARBA00004210"/>
    </source>
</evidence>
<evidence type="ECO:0000313" key="8">
    <source>
        <dbReference type="Proteomes" id="UP001208570"/>
    </source>
</evidence>
<name>A0AAD9NCT1_9ANNE</name>
<dbReference type="Proteomes" id="UP001208570">
    <property type="component" value="Unassembled WGS sequence"/>
</dbReference>
<keyword evidence="5" id="KW-0539">Nucleus</keyword>
<keyword evidence="8" id="KW-1185">Reference proteome</keyword>
<accession>A0AAD9NCT1</accession>
<evidence type="ECO:0000256" key="3">
    <source>
        <dbReference type="ARBA" id="ARBA00010821"/>
    </source>
</evidence>
<evidence type="ECO:0000256" key="1">
    <source>
        <dbReference type="ARBA" id="ARBA00004123"/>
    </source>
</evidence>
<protein>
    <submittedName>
        <fullName evidence="7">Uncharacterized protein</fullName>
    </submittedName>
</protein>
<sequence length="145" mass="16578">MYTVAKAPSRLASKATRRGPAQQLDLRTLENFDSGSRERFGPWDMSSPKPVFNGKKHFGRSNSSGSSSLNGMSNSMMTHQDSACVQQHEENVKYMAEAWYRVNHEIDKKQEDGPEIYREKCPHQLQGFEAIDLERWALSRINTKN</sequence>
<dbReference type="Pfam" id="PF14799">
    <property type="entry name" value="FAM195"/>
    <property type="match status" value="1"/>
</dbReference>
<keyword evidence="4" id="KW-0963">Cytoplasm</keyword>
<dbReference type="GO" id="GO:0010494">
    <property type="term" value="C:cytoplasmic stress granule"/>
    <property type="evidence" value="ECO:0007669"/>
    <property type="project" value="UniProtKB-SubCell"/>
</dbReference>
<dbReference type="InterPro" id="IPR029428">
    <property type="entry name" value="MCRIP"/>
</dbReference>
<proteinExistence type="inferred from homology"/>
<organism evidence="7 8">
    <name type="scientific">Paralvinella palmiformis</name>
    <dbReference type="NCBI Taxonomy" id="53620"/>
    <lineage>
        <taxon>Eukaryota</taxon>
        <taxon>Metazoa</taxon>
        <taxon>Spiralia</taxon>
        <taxon>Lophotrochozoa</taxon>
        <taxon>Annelida</taxon>
        <taxon>Polychaeta</taxon>
        <taxon>Sedentaria</taxon>
        <taxon>Canalipalpata</taxon>
        <taxon>Terebellida</taxon>
        <taxon>Terebelliformia</taxon>
        <taxon>Alvinellidae</taxon>
        <taxon>Paralvinella</taxon>
    </lineage>
</organism>
<evidence type="ECO:0000313" key="7">
    <source>
        <dbReference type="EMBL" id="KAK2162489.1"/>
    </source>
</evidence>
<dbReference type="GO" id="GO:0005634">
    <property type="term" value="C:nucleus"/>
    <property type="evidence" value="ECO:0007669"/>
    <property type="project" value="UniProtKB-SubCell"/>
</dbReference>
<gene>
    <name evidence="7" type="ORF">LSH36_97g01007</name>
</gene>
<dbReference type="EMBL" id="JAODUP010000097">
    <property type="protein sequence ID" value="KAK2162489.1"/>
    <property type="molecule type" value="Genomic_DNA"/>
</dbReference>
<evidence type="ECO:0000256" key="5">
    <source>
        <dbReference type="ARBA" id="ARBA00023242"/>
    </source>
</evidence>
<comment type="similarity">
    <text evidence="3">Belongs to the MCRIP family.</text>
</comment>
<comment type="caution">
    <text evidence="7">The sequence shown here is derived from an EMBL/GenBank/DDBJ whole genome shotgun (WGS) entry which is preliminary data.</text>
</comment>
<dbReference type="AlphaFoldDB" id="A0AAD9NCT1"/>
<feature type="region of interest" description="Disordered" evidence="6">
    <location>
        <begin position="1"/>
        <end position="22"/>
    </location>
</feature>
<reference evidence="7" key="1">
    <citation type="journal article" date="2023" name="Mol. Biol. Evol.">
        <title>Third-Generation Sequencing Reveals the Adaptive Role of the Epigenome in Three Deep-Sea Polychaetes.</title>
        <authorList>
            <person name="Perez M."/>
            <person name="Aroh O."/>
            <person name="Sun Y."/>
            <person name="Lan Y."/>
            <person name="Juniper S.K."/>
            <person name="Young C.R."/>
            <person name="Angers B."/>
            <person name="Qian P.Y."/>
        </authorList>
    </citation>
    <scope>NUCLEOTIDE SEQUENCE</scope>
    <source>
        <strain evidence="7">P08H-3</strain>
    </source>
</reference>
<evidence type="ECO:0000256" key="4">
    <source>
        <dbReference type="ARBA" id="ARBA00022490"/>
    </source>
</evidence>